<reference evidence="2" key="1">
    <citation type="journal article" date="2021" name="Nat. Commun.">
        <title>Genetic determinants of endophytism in the Arabidopsis root mycobiome.</title>
        <authorList>
            <person name="Mesny F."/>
            <person name="Miyauchi S."/>
            <person name="Thiergart T."/>
            <person name="Pickel B."/>
            <person name="Atanasova L."/>
            <person name="Karlsson M."/>
            <person name="Huettel B."/>
            <person name="Barry K.W."/>
            <person name="Haridas S."/>
            <person name="Chen C."/>
            <person name="Bauer D."/>
            <person name="Andreopoulos W."/>
            <person name="Pangilinan J."/>
            <person name="LaButti K."/>
            <person name="Riley R."/>
            <person name="Lipzen A."/>
            <person name="Clum A."/>
            <person name="Drula E."/>
            <person name="Henrissat B."/>
            <person name="Kohler A."/>
            <person name="Grigoriev I.V."/>
            <person name="Martin F.M."/>
            <person name="Hacquard S."/>
        </authorList>
    </citation>
    <scope>NUCLEOTIDE SEQUENCE</scope>
    <source>
        <strain evidence="2">MPI-CAGE-AT-0147</strain>
    </source>
</reference>
<protein>
    <recommendedName>
        <fullName evidence="1">Protein kinase domain-containing protein</fullName>
    </recommendedName>
</protein>
<dbReference type="GO" id="GO:0005524">
    <property type="term" value="F:ATP binding"/>
    <property type="evidence" value="ECO:0007669"/>
    <property type="project" value="InterPro"/>
</dbReference>
<evidence type="ECO:0000313" key="3">
    <source>
        <dbReference type="Proteomes" id="UP000738349"/>
    </source>
</evidence>
<dbReference type="PROSITE" id="PS50011">
    <property type="entry name" value="PROTEIN_KINASE_DOM"/>
    <property type="match status" value="1"/>
</dbReference>
<dbReference type="GO" id="GO:0004672">
    <property type="term" value="F:protein kinase activity"/>
    <property type="evidence" value="ECO:0007669"/>
    <property type="project" value="InterPro"/>
</dbReference>
<dbReference type="Proteomes" id="UP000738349">
    <property type="component" value="Unassembled WGS sequence"/>
</dbReference>
<dbReference type="EMBL" id="JAGMUV010000044">
    <property type="protein sequence ID" value="KAH7110733.1"/>
    <property type="molecule type" value="Genomic_DNA"/>
</dbReference>
<evidence type="ECO:0000313" key="2">
    <source>
        <dbReference type="EMBL" id="KAH7110733.1"/>
    </source>
</evidence>
<sequence>MAHDLNQSFKRGLGPDLHSPYTEVHVLLITWAGNDLHGVDKEVENLQKVFEQDYKYNSVTLFPIPDDGSHRRGLNEKICKFLNDKAPGNLIIVYYAGHCSPDANGQAQWAALEKGGPTLPWNPAQQLLFSAACDVLLILDCCHASLITKGSKDEGSRFELIAASAKGVKTPMPGSKSFTKALTQLLKEHAIEGISSESLTSKLREHAKITETPVFHNFVRTSPTNIRLQRLAEVDRFIQKPKGYLLFRVSLSGNVTGMQIAEWLKSAPPQNVTAVNIEAIVSRACQIQALVDNSVFTNDSMFLRLSKRAREEIKKCLRGLNTTMVETAERAKDAATATDGVDADAIRNSLDQIEESVSNFCTATETPLLLEAGVDKPLIPAQDAADDDNPPPLITAVNLNQALLLRQAILDNGPCAYSIEIGLNTIVAQRRGGSGDRPHQKRFRHGTVDGQPVIMETYKYQEASGHSGDPQEQTLHQVRRVTGLLCHPKRKGFHILPCAGFFRDRRSRELGLVFNLPPCCYLGDGGGVVTLVELYKVHKDVPLGHRIHLASALATAIETFHRVGWVHKSIRSNNIAFAAVPTISQGEETTPLPNDDGNINSSLLGNFDLSNPLLFGFEYSRAGDEATNMEEDYSQANNLYRIPERWGRPTAPFEKGHDVYSLGVVLIEIALWESIGTVLKSHLNKGPVVAAEVAKVLAEKCVKHLPRKVGQVFTSCILTCLDFGSRTRDMSDYEAQRYFQRNITEPIRRAVHKV</sequence>
<dbReference type="PANTHER" id="PTHR37542">
    <property type="entry name" value="HELO DOMAIN-CONTAINING PROTEIN-RELATED"/>
    <property type="match status" value="1"/>
</dbReference>
<keyword evidence="3" id="KW-1185">Reference proteome</keyword>
<gene>
    <name evidence="2" type="ORF">EDB81DRAFT_370136</name>
</gene>
<evidence type="ECO:0000259" key="1">
    <source>
        <dbReference type="PROSITE" id="PS50011"/>
    </source>
</evidence>
<dbReference type="Gene3D" id="3.40.50.1460">
    <property type="match status" value="1"/>
</dbReference>
<dbReference type="Gene3D" id="1.10.510.10">
    <property type="entry name" value="Transferase(Phosphotransferase) domain 1"/>
    <property type="match status" value="1"/>
</dbReference>
<feature type="domain" description="Protein kinase" evidence="1">
    <location>
        <begin position="426"/>
        <end position="754"/>
    </location>
</feature>
<dbReference type="OrthoDB" id="1911848at2759"/>
<dbReference type="InterPro" id="IPR011009">
    <property type="entry name" value="Kinase-like_dom_sf"/>
</dbReference>
<dbReference type="PANTHER" id="PTHR37542:SF3">
    <property type="entry name" value="PRION-INHIBITION AND PROPAGATION HELO DOMAIN-CONTAINING PROTEIN"/>
    <property type="match status" value="1"/>
</dbReference>
<organism evidence="2 3">
    <name type="scientific">Dactylonectria macrodidyma</name>
    <dbReference type="NCBI Taxonomy" id="307937"/>
    <lineage>
        <taxon>Eukaryota</taxon>
        <taxon>Fungi</taxon>
        <taxon>Dikarya</taxon>
        <taxon>Ascomycota</taxon>
        <taxon>Pezizomycotina</taxon>
        <taxon>Sordariomycetes</taxon>
        <taxon>Hypocreomycetidae</taxon>
        <taxon>Hypocreales</taxon>
        <taxon>Nectriaceae</taxon>
        <taxon>Dactylonectria</taxon>
    </lineage>
</organism>
<dbReference type="InterPro" id="IPR000719">
    <property type="entry name" value="Prot_kinase_dom"/>
</dbReference>
<comment type="caution">
    <text evidence="2">The sequence shown here is derived from an EMBL/GenBank/DDBJ whole genome shotgun (WGS) entry which is preliminary data.</text>
</comment>
<dbReference type="SUPFAM" id="SSF56112">
    <property type="entry name" value="Protein kinase-like (PK-like)"/>
    <property type="match status" value="1"/>
</dbReference>
<name>A0A9P9I7G9_9HYPO</name>
<dbReference type="AlphaFoldDB" id="A0A9P9I7G9"/>
<accession>A0A9P9I7G9</accession>
<proteinExistence type="predicted"/>